<dbReference type="Proteomes" id="UP000479000">
    <property type="component" value="Unassembled WGS sequence"/>
</dbReference>
<protein>
    <submittedName>
        <fullName evidence="1">Uncharacterized protein</fullName>
    </submittedName>
</protein>
<evidence type="ECO:0000313" key="1">
    <source>
        <dbReference type="EMBL" id="CAB0011043.1"/>
    </source>
</evidence>
<dbReference type="AlphaFoldDB" id="A0A6H5HCE2"/>
<dbReference type="EMBL" id="CADCXU010023654">
    <property type="protein sequence ID" value="CAB0011043.1"/>
    <property type="molecule type" value="Genomic_DNA"/>
</dbReference>
<organism evidence="1 2">
    <name type="scientific">Nesidiocoris tenuis</name>
    <dbReference type="NCBI Taxonomy" id="355587"/>
    <lineage>
        <taxon>Eukaryota</taxon>
        <taxon>Metazoa</taxon>
        <taxon>Ecdysozoa</taxon>
        <taxon>Arthropoda</taxon>
        <taxon>Hexapoda</taxon>
        <taxon>Insecta</taxon>
        <taxon>Pterygota</taxon>
        <taxon>Neoptera</taxon>
        <taxon>Paraneoptera</taxon>
        <taxon>Hemiptera</taxon>
        <taxon>Heteroptera</taxon>
        <taxon>Panheteroptera</taxon>
        <taxon>Cimicomorpha</taxon>
        <taxon>Miridae</taxon>
        <taxon>Dicyphina</taxon>
        <taxon>Nesidiocoris</taxon>
    </lineage>
</organism>
<name>A0A6H5HCE2_9HEMI</name>
<reference evidence="1 2" key="1">
    <citation type="submission" date="2020-02" db="EMBL/GenBank/DDBJ databases">
        <authorList>
            <person name="Ferguson B K."/>
        </authorList>
    </citation>
    <scope>NUCLEOTIDE SEQUENCE [LARGE SCALE GENOMIC DNA]</scope>
</reference>
<sequence>CDSVPYDSKPVSRQFFALHFQYHDLHLQQVLNLSTIYSRIGVGTAFKLRSIGTPEEKLAGGDLCYRNRLSRLSGGRLSDPK</sequence>
<proteinExistence type="predicted"/>
<accession>A0A6H5HCE2</accession>
<feature type="non-terminal residue" evidence="1">
    <location>
        <position position="1"/>
    </location>
</feature>
<gene>
    <name evidence="1" type="ORF">NTEN_LOCUS16036</name>
</gene>
<evidence type="ECO:0000313" key="2">
    <source>
        <dbReference type="Proteomes" id="UP000479000"/>
    </source>
</evidence>
<keyword evidence="2" id="KW-1185">Reference proteome</keyword>